<gene>
    <name evidence="2" type="ORF">DTER00134_LOCUS16002</name>
    <name evidence="3" type="ORF">DTER00134_LOCUS16005</name>
</gene>
<feature type="region of interest" description="Disordered" evidence="1">
    <location>
        <begin position="227"/>
        <end position="253"/>
    </location>
</feature>
<feature type="compositionally biased region" description="Basic and acidic residues" evidence="1">
    <location>
        <begin position="227"/>
        <end position="243"/>
    </location>
</feature>
<dbReference type="PROSITE" id="PS50096">
    <property type="entry name" value="IQ"/>
    <property type="match status" value="1"/>
</dbReference>
<organism evidence="2">
    <name type="scientific">Dunaliella tertiolecta</name>
    <name type="common">Green alga</name>
    <dbReference type="NCBI Taxonomy" id="3047"/>
    <lineage>
        <taxon>Eukaryota</taxon>
        <taxon>Viridiplantae</taxon>
        <taxon>Chlorophyta</taxon>
        <taxon>core chlorophytes</taxon>
        <taxon>Chlorophyceae</taxon>
        <taxon>CS clade</taxon>
        <taxon>Chlamydomonadales</taxon>
        <taxon>Dunaliellaceae</taxon>
        <taxon>Dunaliella</taxon>
    </lineage>
</organism>
<evidence type="ECO:0000313" key="2">
    <source>
        <dbReference type="EMBL" id="CAE0500929.1"/>
    </source>
</evidence>
<protein>
    <submittedName>
        <fullName evidence="2">Uncharacterized protein</fullName>
    </submittedName>
</protein>
<feature type="region of interest" description="Disordered" evidence="1">
    <location>
        <begin position="131"/>
        <end position="167"/>
    </location>
</feature>
<name>A0A6S8MFQ1_DUNTE</name>
<evidence type="ECO:0000256" key="1">
    <source>
        <dbReference type="SAM" id="MobiDB-lite"/>
    </source>
</evidence>
<dbReference type="AlphaFoldDB" id="A0A6S8MFQ1"/>
<feature type="compositionally biased region" description="Low complexity" evidence="1">
    <location>
        <begin position="380"/>
        <end position="390"/>
    </location>
</feature>
<feature type="compositionally biased region" description="Acidic residues" evidence="1">
    <location>
        <begin position="291"/>
        <end position="311"/>
    </location>
</feature>
<accession>A0A6S8MFQ1</accession>
<feature type="region of interest" description="Disordered" evidence="1">
    <location>
        <begin position="291"/>
        <end position="390"/>
    </location>
</feature>
<dbReference type="EMBL" id="HBIP01026508">
    <property type="protein sequence ID" value="CAE0500932.1"/>
    <property type="molecule type" value="Transcribed_RNA"/>
</dbReference>
<dbReference type="EMBL" id="HBIP01026505">
    <property type="protein sequence ID" value="CAE0500929.1"/>
    <property type="molecule type" value="Transcribed_RNA"/>
</dbReference>
<reference evidence="2" key="1">
    <citation type="submission" date="2021-01" db="EMBL/GenBank/DDBJ databases">
        <authorList>
            <person name="Corre E."/>
            <person name="Pelletier E."/>
            <person name="Niang G."/>
            <person name="Scheremetjew M."/>
            <person name="Finn R."/>
            <person name="Kale V."/>
            <person name="Holt S."/>
            <person name="Cochrane G."/>
            <person name="Meng A."/>
            <person name="Brown T."/>
            <person name="Cohen L."/>
        </authorList>
    </citation>
    <scope>NUCLEOTIDE SEQUENCE</scope>
    <source>
        <strain evidence="2">CCMP1320</strain>
    </source>
</reference>
<sequence length="390" mass="43694">MQRRRGEGVRPDSRVGLLLAEFNSQEDWVAQVILKHKLASILQANVKGWLVRKKWAVNREELVDSLHRHIEKERANKARRAKLKEQLAERRAKGGEALAFLTKAIKKPSMLRNPLMGAGSKWGMLQAAHNADLAASGRKTEQPKPSRGKESKEPEPSTSESSEFSDLEMDDIAKVKLRAVTPPWQRTEESLWLGQYNKLGKKSTRAAIEATWDLEQSRARLEMARERRMARNHDGEDAVKGADGEDDPANQKLSNDRVRELLYPAYLRKFARMGLLEYNPLDLPHSLAGQDLEEEEEEEEEVEESDSDIEVEESKQLNTVDSQQRSSKGGKNGPLGQPSSQDKSPEALAAELGIPVASKSVKRGSLQRGSAAKAKETKQEMAAQMEAMME</sequence>
<feature type="compositionally biased region" description="Polar residues" evidence="1">
    <location>
        <begin position="316"/>
        <end position="329"/>
    </location>
</feature>
<feature type="compositionally biased region" description="Basic and acidic residues" evidence="1">
    <location>
        <begin position="138"/>
        <end position="155"/>
    </location>
</feature>
<evidence type="ECO:0000313" key="3">
    <source>
        <dbReference type="EMBL" id="CAE0500932.1"/>
    </source>
</evidence>
<proteinExistence type="predicted"/>